<dbReference type="InterPro" id="IPR024072">
    <property type="entry name" value="DHFR-like_dom_sf"/>
</dbReference>
<dbReference type="SUPFAM" id="SSF53597">
    <property type="entry name" value="Dihydrofolate reductase-like"/>
    <property type="match status" value="1"/>
</dbReference>
<reference evidence="3" key="1">
    <citation type="journal article" date="2019" name="Int. J. Syst. Evol. Microbiol.">
        <title>The Global Catalogue of Microorganisms (GCM) 10K type strain sequencing project: providing services to taxonomists for standard genome sequencing and annotation.</title>
        <authorList>
            <consortium name="The Broad Institute Genomics Platform"/>
            <consortium name="The Broad Institute Genome Sequencing Center for Infectious Disease"/>
            <person name="Wu L."/>
            <person name="Ma J."/>
        </authorList>
    </citation>
    <scope>NUCLEOTIDE SEQUENCE [LARGE SCALE GENOMIC DNA]</scope>
    <source>
        <strain evidence="3">XZYJT-10</strain>
    </source>
</reference>
<accession>A0ABW2HRE6</accession>
<dbReference type="InterPro" id="IPR050765">
    <property type="entry name" value="Riboflavin_Biosynth_HTPR"/>
</dbReference>
<dbReference type="InterPro" id="IPR002734">
    <property type="entry name" value="RibDG_C"/>
</dbReference>
<comment type="caution">
    <text evidence="2">The sequence shown here is derived from an EMBL/GenBank/DDBJ whole genome shotgun (WGS) entry which is preliminary data.</text>
</comment>
<dbReference type="PANTHER" id="PTHR38011:SF11">
    <property type="entry name" value="2,5-DIAMINO-6-RIBOSYLAMINO-4(3H)-PYRIMIDINONE 5'-PHOSPHATE REDUCTASE"/>
    <property type="match status" value="1"/>
</dbReference>
<evidence type="ECO:0000259" key="1">
    <source>
        <dbReference type="Pfam" id="PF01872"/>
    </source>
</evidence>
<name>A0ABW2HRE6_9ACTN</name>
<evidence type="ECO:0000313" key="2">
    <source>
        <dbReference type="EMBL" id="MFC7274952.1"/>
    </source>
</evidence>
<evidence type="ECO:0000313" key="3">
    <source>
        <dbReference type="Proteomes" id="UP001596548"/>
    </source>
</evidence>
<sequence length="194" mass="20595">MPKTQYYTATTIDGFIADAANSLDWLFEVGSGRADENGSNPFGEFFADVGAFAMGATTYQWVLDHEKLLDNPGKWHEFYGDVPAWVFTHRSLPPIPGATLHFVQGDVRPVHAAMTAAAGGKNLWVVGGGELAGSFADAGLLDELILGVAPVTLGAGAPLLPRRLSAQRLSLSEVVRRGEFAYLTYAVGAPTADA</sequence>
<dbReference type="Proteomes" id="UP001596548">
    <property type="component" value="Unassembled WGS sequence"/>
</dbReference>
<keyword evidence="3" id="KW-1185">Reference proteome</keyword>
<dbReference type="PANTHER" id="PTHR38011">
    <property type="entry name" value="DIHYDROFOLATE REDUCTASE FAMILY PROTEIN (AFU_ORTHOLOGUE AFUA_8G06820)"/>
    <property type="match status" value="1"/>
</dbReference>
<feature type="domain" description="Bacterial bifunctional deaminase-reductase C-terminal" evidence="1">
    <location>
        <begin position="80"/>
        <end position="175"/>
    </location>
</feature>
<proteinExistence type="predicted"/>
<dbReference type="Gene3D" id="3.40.430.10">
    <property type="entry name" value="Dihydrofolate Reductase, subunit A"/>
    <property type="match status" value="1"/>
</dbReference>
<dbReference type="RefSeq" id="WP_378967510.1">
    <property type="nucleotide sequence ID" value="NZ_JBHTBJ010000007.1"/>
</dbReference>
<organism evidence="2 3">
    <name type="scientific">Paractinoplanes rhizophilus</name>
    <dbReference type="NCBI Taxonomy" id="1416877"/>
    <lineage>
        <taxon>Bacteria</taxon>
        <taxon>Bacillati</taxon>
        <taxon>Actinomycetota</taxon>
        <taxon>Actinomycetes</taxon>
        <taxon>Micromonosporales</taxon>
        <taxon>Micromonosporaceae</taxon>
        <taxon>Paractinoplanes</taxon>
    </lineage>
</organism>
<protein>
    <submittedName>
        <fullName evidence="2">Dihydrofolate reductase family protein</fullName>
    </submittedName>
</protein>
<dbReference type="EMBL" id="JBHTBJ010000007">
    <property type="protein sequence ID" value="MFC7274952.1"/>
    <property type="molecule type" value="Genomic_DNA"/>
</dbReference>
<gene>
    <name evidence="2" type="ORF">ACFQS1_13230</name>
</gene>
<dbReference type="Pfam" id="PF01872">
    <property type="entry name" value="RibD_C"/>
    <property type="match status" value="1"/>
</dbReference>